<reference evidence="4 5" key="2">
    <citation type="journal article" date="2016" name="Int. J. Syst. Evol. Microbiol.">
        <title>Flavisolibacter tropicus sp. nov., isolated from tropical soil.</title>
        <authorList>
            <person name="Lee J.J."/>
            <person name="Kang M.S."/>
            <person name="Kim G.S."/>
            <person name="Lee C.S."/>
            <person name="Lim S."/>
            <person name="Lee J."/>
            <person name="Roh S.H."/>
            <person name="Kang H."/>
            <person name="Ha J.M."/>
            <person name="Bae S."/>
            <person name="Jung H.Y."/>
            <person name="Kim M.K."/>
        </authorList>
    </citation>
    <scope>NUCLEOTIDE SEQUENCE [LARGE SCALE GENOMIC DNA]</scope>
    <source>
        <strain evidence="4 5">LCS9</strain>
    </source>
</reference>
<evidence type="ECO:0000256" key="2">
    <source>
        <dbReference type="ARBA" id="ARBA00022737"/>
    </source>
</evidence>
<dbReference type="InterPro" id="IPR015943">
    <property type="entry name" value="WD40/YVTN_repeat-like_dom_sf"/>
</dbReference>
<evidence type="ECO:0000313" key="5">
    <source>
        <dbReference type="Proteomes" id="UP000077177"/>
    </source>
</evidence>
<organism evidence="4 5">
    <name type="scientific">Flavisolibacter tropicus</name>
    <dbReference type="NCBI Taxonomy" id="1492898"/>
    <lineage>
        <taxon>Bacteria</taxon>
        <taxon>Pseudomonadati</taxon>
        <taxon>Bacteroidota</taxon>
        <taxon>Chitinophagia</taxon>
        <taxon>Chitinophagales</taxon>
        <taxon>Chitinophagaceae</taxon>
        <taxon>Flavisolibacter</taxon>
    </lineage>
</organism>
<gene>
    <name evidence="4" type="ORF">SY85_16935</name>
</gene>
<dbReference type="InterPro" id="IPR050505">
    <property type="entry name" value="WDR55/POC1"/>
</dbReference>
<keyword evidence="1 3" id="KW-0853">WD repeat</keyword>
<dbReference type="STRING" id="1492898.SY85_16935"/>
<dbReference type="Gene3D" id="2.130.10.10">
    <property type="entry name" value="YVTN repeat-like/Quinoprotein amine dehydrogenase"/>
    <property type="match status" value="1"/>
</dbReference>
<protein>
    <submittedName>
        <fullName evidence="4">Uncharacterized protein</fullName>
    </submittedName>
</protein>
<dbReference type="AlphaFoldDB" id="A0A172TY41"/>
<dbReference type="EMBL" id="CP011390">
    <property type="protein sequence ID" value="ANE51926.1"/>
    <property type="molecule type" value="Genomic_DNA"/>
</dbReference>
<dbReference type="PANTHER" id="PTHR44019">
    <property type="entry name" value="WD REPEAT-CONTAINING PROTEIN 55"/>
    <property type="match status" value="1"/>
</dbReference>
<dbReference type="PANTHER" id="PTHR44019:SF8">
    <property type="entry name" value="POC1 CENTRIOLAR PROTEIN HOMOLOG"/>
    <property type="match status" value="1"/>
</dbReference>
<evidence type="ECO:0000313" key="4">
    <source>
        <dbReference type="EMBL" id="ANE51926.1"/>
    </source>
</evidence>
<dbReference type="Proteomes" id="UP000077177">
    <property type="component" value="Chromosome"/>
</dbReference>
<evidence type="ECO:0000256" key="1">
    <source>
        <dbReference type="ARBA" id="ARBA00022574"/>
    </source>
</evidence>
<dbReference type="SMART" id="SM00320">
    <property type="entry name" value="WD40"/>
    <property type="match status" value="2"/>
</dbReference>
<dbReference type="PROSITE" id="PS50082">
    <property type="entry name" value="WD_REPEATS_2"/>
    <property type="match status" value="1"/>
</dbReference>
<evidence type="ECO:0000256" key="3">
    <source>
        <dbReference type="PROSITE-ProRule" id="PRU00221"/>
    </source>
</evidence>
<dbReference type="InterPro" id="IPR001680">
    <property type="entry name" value="WD40_rpt"/>
</dbReference>
<accession>A0A172TY41</accession>
<dbReference type="SUPFAM" id="SSF50969">
    <property type="entry name" value="YVTN repeat-like/Quinoprotein amine dehydrogenase"/>
    <property type="match status" value="1"/>
</dbReference>
<dbReference type="InterPro" id="IPR011044">
    <property type="entry name" value="Quino_amine_DH_bsu"/>
</dbReference>
<sequence>MADLKDPNKAGASIEIKKWSIPLQKCIDSFVYDLGYPSSVNNLLSLSPSKELLVSDLAQLYFIKSNPWRIEDKIKSQSILTTGILQKKDSLIFSAEDGIIRFLNTQNNQFSTKNTHARTLGEAVFSADKKTITLNQRILLKGQSFNSYIVSHLLETGQTDTLAKEPDALIDNAPGVTISTDRSALGYKVIPIKNSSQKNDEALFKVVDLPSLTLRHQDSAFYIGDLKFLPDAKSYVLLGNTNTLFLYKDSTIHAFADTVTDKNDMYFNLEVLDSKRVICGGQYGASIWNLELGKLEKKIKAFSNSGVVRMALTPNKEKLLLTSGDTMKLYNLATLELLQTFTAPMGWATPATFTDDGKSIVTASADNAIRYWDIATGKEKYKVIFIDTTDFITITPDKYYQSTPGAVKLLHYATPDMKTITFDQLDVKYNRPDKVLQAMGSGDTTLINAYRKAYEKRIRKLGIDTTAFTNNIEVPDADFANRDAIPYENTTPKLTLRIKGNDVAYPLDRFSIWINEVPLFGSNGLSLKHKNGIRLIPPLRLHFPKA</sequence>
<name>A0A172TY41_9BACT</name>
<dbReference type="KEGG" id="fla:SY85_16935"/>
<feature type="repeat" description="WD" evidence="3">
    <location>
        <begin position="353"/>
        <end position="382"/>
    </location>
</feature>
<keyword evidence="2" id="KW-0677">Repeat</keyword>
<reference evidence="5" key="1">
    <citation type="submission" date="2015-01" db="EMBL/GenBank/DDBJ databases">
        <title>Flavisolibacter sp./LCS9/ whole genome sequencing.</title>
        <authorList>
            <person name="Kim M.K."/>
            <person name="Srinivasan S."/>
            <person name="Lee J.-J."/>
        </authorList>
    </citation>
    <scope>NUCLEOTIDE SEQUENCE [LARGE SCALE GENOMIC DNA]</scope>
    <source>
        <strain evidence="5">LCS9</strain>
    </source>
</reference>
<proteinExistence type="predicted"/>
<keyword evidence="5" id="KW-1185">Reference proteome</keyword>